<evidence type="ECO:0000259" key="1">
    <source>
        <dbReference type="PROSITE" id="PS50011"/>
    </source>
</evidence>
<dbReference type="GO" id="GO:0004521">
    <property type="term" value="F:RNA endonuclease activity"/>
    <property type="evidence" value="ECO:0007669"/>
    <property type="project" value="InterPro"/>
</dbReference>
<keyword evidence="3" id="KW-1185">Reference proteome</keyword>
<reference evidence="2" key="1">
    <citation type="journal article" date="2020" name="Stud. Mycol.">
        <title>101 Dothideomycetes genomes: a test case for predicting lifestyles and emergence of pathogens.</title>
        <authorList>
            <person name="Haridas S."/>
            <person name="Albert R."/>
            <person name="Binder M."/>
            <person name="Bloem J."/>
            <person name="Labutti K."/>
            <person name="Salamov A."/>
            <person name="Andreopoulos B."/>
            <person name="Baker S."/>
            <person name="Barry K."/>
            <person name="Bills G."/>
            <person name="Bluhm B."/>
            <person name="Cannon C."/>
            <person name="Castanera R."/>
            <person name="Culley D."/>
            <person name="Daum C."/>
            <person name="Ezra D."/>
            <person name="Gonzalez J."/>
            <person name="Henrissat B."/>
            <person name="Kuo A."/>
            <person name="Liang C."/>
            <person name="Lipzen A."/>
            <person name="Lutzoni F."/>
            <person name="Magnuson J."/>
            <person name="Mondo S."/>
            <person name="Nolan M."/>
            <person name="Ohm R."/>
            <person name="Pangilinan J."/>
            <person name="Park H.-J."/>
            <person name="Ramirez L."/>
            <person name="Alfaro M."/>
            <person name="Sun H."/>
            <person name="Tritt A."/>
            <person name="Yoshinaga Y."/>
            <person name="Zwiers L.-H."/>
            <person name="Turgeon B."/>
            <person name="Goodwin S."/>
            <person name="Spatafora J."/>
            <person name="Crous P."/>
            <person name="Grigoriev I."/>
        </authorList>
    </citation>
    <scope>NUCLEOTIDE SEQUENCE</scope>
    <source>
        <strain evidence="2">CBS 122368</strain>
    </source>
</reference>
<dbReference type="GO" id="GO:0051082">
    <property type="term" value="F:unfolded protein binding"/>
    <property type="evidence" value="ECO:0007669"/>
    <property type="project" value="TreeGrafter"/>
</dbReference>
<name>A0A6A6HS22_9PLEO</name>
<feature type="non-terminal residue" evidence="2">
    <location>
        <position position="267"/>
    </location>
</feature>
<organism evidence="2 3">
    <name type="scientific">Trematosphaeria pertusa</name>
    <dbReference type="NCBI Taxonomy" id="390896"/>
    <lineage>
        <taxon>Eukaryota</taxon>
        <taxon>Fungi</taxon>
        <taxon>Dikarya</taxon>
        <taxon>Ascomycota</taxon>
        <taxon>Pezizomycotina</taxon>
        <taxon>Dothideomycetes</taxon>
        <taxon>Pleosporomycetidae</taxon>
        <taxon>Pleosporales</taxon>
        <taxon>Massarineae</taxon>
        <taxon>Trematosphaeriaceae</taxon>
        <taxon>Trematosphaeria</taxon>
    </lineage>
</organism>
<dbReference type="InterPro" id="IPR011009">
    <property type="entry name" value="Kinase-like_dom_sf"/>
</dbReference>
<dbReference type="Gene3D" id="1.10.510.10">
    <property type="entry name" value="Transferase(Phosphotransferase) domain 1"/>
    <property type="match status" value="1"/>
</dbReference>
<dbReference type="GO" id="GO:1990604">
    <property type="term" value="C:IRE1-TRAF2-ASK1 complex"/>
    <property type="evidence" value="ECO:0007669"/>
    <property type="project" value="TreeGrafter"/>
</dbReference>
<gene>
    <name evidence="2" type="ORF">BU26DRAFT_470815</name>
</gene>
<dbReference type="AlphaFoldDB" id="A0A6A6HS22"/>
<dbReference type="EMBL" id="ML987219">
    <property type="protein sequence ID" value="KAF2240343.1"/>
    <property type="molecule type" value="Genomic_DNA"/>
</dbReference>
<dbReference type="Proteomes" id="UP000800094">
    <property type="component" value="Unassembled WGS sequence"/>
</dbReference>
<dbReference type="SUPFAM" id="SSF56112">
    <property type="entry name" value="Protein kinase-like (PK-like)"/>
    <property type="match status" value="1"/>
</dbReference>
<dbReference type="PANTHER" id="PTHR13954">
    <property type="entry name" value="IRE1-RELATED"/>
    <property type="match status" value="1"/>
</dbReference>
<dbReference type="GeneID" id="54578691"/>
<dbReference type="InterPro" id="IPR000719">
    <property type="entry name" value="Prot_kinase_dom"/>
</dbReference>
<proteinExistence type="predicted"/>
<accession>A0A6A6HS22</accession>
<dbReference type="GO" id="GO:0036498">
    <property type="term" value="P:IRE1-mediated unfolded protein response"/>
    <property type="evidence" value="ECO:0007669"/>
    <property type="project" value="TreeGrafter"/>
</dbReference>
<feature type="domain" description="Protein kinase" evidence="1">
    <location>
        <begin position="77"/>
        <end position="267"/>
    </location>
</feature>
<dbReference type="InterPro" id="IPR045133">
    <property type="entry name" value="IRE1/2-like"/>
</dbReference>
<dbReference type="GO" id="GO:0070059">
    <property type="term" value="P:intrinsic apoptotic signaling pathway in response to endoplasmic reticulum stress"/>
    <property type="evidence" value="ECO:0007669"/>
    <property type="project" value="TreeGrafter"/>
</dbReference>
<evidence type="ECO:0000313" key="2">
    <source>
        <dbReference type="EMBL" id="KAF2240343.1"/>
    </source>
</evidence>
<dbReference type="PROSITE" id="PS50011">
    <property type="entry name" value="PROTEIN_KINASE_DOM"/>
    <property type="match status" value="1"/>
</dbReference>
<dbReference type="PANTHER" id="PTHR13954:SF6">
    <property type="entry name" value="NON-SPECIFIC SERINE_THREONINE PROTEIN KINASE"/>
    <property type="match status" value="1"/>
</dbReference>
<dbReference type="GO" id="GO:0004674">
    <property type="term" value="F:protein serine/threonine kinase activity"/>
    <property type="evidence" value="ECO:0007669"/>
    <property type="project" value="InterPro"/>
</dbReference>
<sequence>MFVEQPRVDSFPGPNISTKRDLRNLCEVEDYKTGAFKRTTFTYVDNQDVAWFGQTPDIRKYDLTVEDLNRLLQQIPDEKVYPIRPSSISTVSDADQRNLFIKRPKLLCLDDEEETKLLPQMLLEEAEVLEFLKQHHHPNLIRYYGRTVNRGRITGIALENHQVILQYHFKKVSNSFNIVACMEGIRAGVEHLHALGFAHNDLNPMNIALDSNDNPIILDFRSCRRFGEQLLSAGTYGWIEEDFTTSAQRHDEFAMKKIEAWLKEKSN</sequence>
<dbReference type="RefSeq" id="XP_033675347.1">
    <property type="nucleotide sequence ID" value="XM_033825361.1"/>
</dbReference>
<evidence type="ECO:0000313" key="3">
    <source>
        <dbReference type="Proteomes" id="UP000800094"/>
    </source>
</evidence>
<protein>
    <recommendedName>
        <fullName evidence="1">Protein kinase domain-containing protein</fullName>
    </recommendedName>
</protein>
<dbReference type="GO" id="GO:0005524">
    <property type="term" value="F:ATP binding"/>
    <property type="evidence" value="ECO:0007669"/>
    <property type="project" value="InterPro"/>
</dbReference>
<dbReference type="Pfam" id="PF00069">
    <property type="entry name" value="Pkinase"/>
    <property type="match status" value="1"/>
</dbReference>
<dbReference type="OrthoDB" id="4062651at2759"/>